<proteinExistence type="predicted"/>
<dbReference type="EMBL" id="JBBWWR010000004">
    <property type="protein sequence ID" value="KAK8968619.1"/>
    <property type="molecule type" value="Genomic_DNA"/>
</dbReference>
<keyword evidence="2" id="KW-1185">Reference proteome</keyword>
<organism evidence="1 2">
    <name type="scientific">Platanthera guangdongensis</name>
    <dbReference type="NCBI Taxonomy" id="2320717"/>
    <lineage>
        <taxon>Eukaryota</taxon>
        <taxon>Viridiplantae</taxon>
        <taxon>Streptophyta</taxon>
        <taxon>Embryophyta</taxon>
        <taxon>Tracheophyta</taxon>
        <taxon>Spermatophyta</taxon>
        <taxon>Magnoliopsida</taxon>
        <taxon>Liliopsida</taxon>
        <taxon>Asparagales</taxon>
        <taxon>Orchidaceae</taxon>
        <taxon>Orchidoideae</taxon>
        <taxon>Orchideae</taxon>
        <taxon>Orchidinae</taxon>
        <taxon>Platanthera</taxon>
    </lineage>
</organism>
<name>A0ABR2MY51_9ASPA</name>
<accession>A0ABR2MY51</accession>
<evidence type="ECO:0000313" key="1">
    <source>
        <dbReference type="EMBL" id="KAK8968619.1"/>
    </source>
</evidence>
<sequence length="75" mass="8734">MIQIALLCTRAASEERPTMSEVVQILYTQLAAERWEEWQQVEVTGRKDYETLQRSFNWADDSINNLEAVELSDGR</sequence>
<comment type="caution">
    <text evidence="1">The sequence shown here is derived from an EMBL/GenBank/DDBJ whole genome shotgun (WGS) entry which is preliminary data.</text>
</comment>
<protein>
    <submittedName>
        <fullName evidence="1">LRR receptor-like serine/threonine-protein kinase</fullName>
    </submittedName>
</protein>
<evidence type="ECO:0000313" key="2">
    <source>
        <dbReference type="Proteomes" id="UP001412067"/>
    </source>
</evidence>
<dbReference type="Proteomes" id="UP001412067">
    <property type="component" value="Unassembled WGS sequence"/>
</dbReference>
<gene>
    <name evidence="1" type="ORF">KSP40_PGU012500</name>
</gene>
<reference evidence="1 2" key="1">
    <citation type="journal article" date="2022" name="Nat. Plants">
        <title>Genomes of leafy and leafless Platanthera orchids illuminate the evolution of mycoheterotrophy.</title>
        <authorList>
            <person name="Li M.H."/>
            <person name="Liu K.W."/>
            <person name="Li Z."/>
            <person name="Lu H.C."/>
            <person name="Ye Q.L."/>
            <person name="Zhang D."/>
            <person name="Wang J.Y."/>
            <person name="Li Y.F."/>
            <person name="Zhong Z.M."/>
            <person name="Liu X."/>
            <person name="Yu X."/>
            <person name="Liu D.K."/>
            <person name="Tu X.D."/>
            <person name="Liu B."/>
            <person name="Hao Y."/>
            <person name="Liao X.Y."/>
            <person name="Jiang Y.T."/>
            <person name="Sun W.H."/>
            <person name="Chen J."/>
            <person name="Chen Y.Q."/>
            <person name="Ai Y."/>
            <person name="Zhai J.W."/>
            <person name="Wu S.S."/>
            <person name="Zhou Z."/>
            <person name="Hsiao Y.Y."/>
            <person name="Wu W.L."/>
            <person name="Chen Y.Y."/>
            <person name="Lin Y.F."/>
            <person name="Hsu J.L."/>
            <person name="Li C.Y."/>
            <person name="Wang Z.W."/>
            <person name="Zhao X."/>
            <person name="Zhong W.Y."/>
            <person name="Ma X.K."/>
            <person name="Ma L."/>
            <person name="Huang J."/>
            <person name="Chen G.Z."/>
            <person name="Huang M.Z."/>
            <person name="Huang L."/>
            <person name="Peng D.H."/>
            <person name="Luo Y.B."/>
            <person name="Zou S.Q."/>
            <person name="Chen S.P."/>
            <person name="Lan S."/>
            <person name="Tsai W.C."/>
            <person name="Van de Peer Y."/>
            <person name="Liu Z.J."/>
        </authorList>
    </citation>
    <scope>NUCLEOTIDE SEQUENCE [LARGE SCALE GENOMIC DNA]</scope>
    <source>
        <strain evidence="1">Lor288</strain>
    </source>
</reference>